<evidence type="ECO:0000256" key="12">
    <source>
        <dbReference type="ARBA" id="ARBA00023316"/>
    </source>
</evidence>
<keyword evidence="11 14" id="KW-0131">Cell cycle</keyword>
<evidence type="ECO:0000256" key="4">
    <source>
        <dbReference type="ARBA" id="ARBA00022490"/>
    </source>
</evidence>
<dbReference type="Gene3D" id="3.40.50.720">
    <property type="entry name" value="NAD(P)-binding Rossmann-like Domain"/>
    <property type="match status" value="1"/>
</dbReference>
<dbReference type="Proteomes" id="UP001166251">
    <property type="component" value="Unassembled WGS sequence"/>
</dbReference>
<dbReference type="Pfam" id="PF01225">
    <property type="entry name" value="Mur_ligase"/>
    <property type="match status" value="1"/>
</dbReference>
<evidence type="ECO:0000313" key="18">
    <source>
        <dbReference type="EMBL" id="MBW8189536.1"/>
    </source>
</evidence>
<dbReference type="Gene3D" id="3.40.1190.10">
    <property type="entry name" value="Mur-like, catalytic domain"/>
    <property type="match status" value="1"/>
</dbReference>
<keyword evidence="6 14" id="KW-0132">Cell division</keyword>
<evidence type="ECO:0000256" key="3">
    <source>
        <dbReference type="ARBA" id="ARBA00012211"/>
    </source>
</evidence>
<dbReference type="PANTHER" id="PTHR43445:SF3">
    <property type="entry name" value="UDP-N-ACETYLMURAMATE--L-ALANINE LIGASE"/>
    <property type="match status" value="1"/>
</dbReference>
<evidence type="ECO:0000259" key="16">
    <source>
        <dbReference type="Pfam" id="PF02875"/>
    </source>
</evidence>
<keyword evidence="4 14" id="KW-0963">Cytoplasm</keyword>
<dbReference type="InterPro" id="IPR036615">
    <property type="entry name" value="Mur_ligase_C_dom_sf"/>
</dbReference>
<evidence type="ECO:0000256" key="1">
    <source>
        <dbReference type="ARBA" id="ARBA00004496"/>
    </source>
</evidence>
<dbReference type="InterPro" id="IPR013221">
    <property type="entry name" value="Mur_ligase_cen"/>
</dbReference>
<dbReference type="RefSeq" id="WP_220102218.1">
    <property type="nucleotide sequence ID" value="NZ_JAHZSS010000001.1"/>
</dbReference>
<evidence type="ECO:0000256" key="7">
    <source>
        <dbReference type="ARBA" id="ARBA00022741"/>
    </source>
</evidence>
<evidence type="ECO:0000256" key="2">
    <source>
        <dbReference type="ARBA" id="ARBA00004752"/>
    </source>
</evidence>
<accession>A0ABS7ECG7</accession>
<feature type="domain" description="Mur ligase C-terminal" evidence="16">
    <location>
        <begin position="336"/>
        <end position="470"/>
    </location>
</feature>
<dbReference type="GO" id="GO:0008763">
    <property type="term" value="F:UDP-N-acetylmuramate-L-alanine ligase activity"/>
    <property type="evidence" value="ECO:0007669"/>
    <property type="project" value="UniProtKB-EC"/>
</dbReference>
<comment type="pathway">
    <text evidence="2 14">Cell wall biogenesis; peptidoglycan biosynthesis.</text>
</comment>
<dbReference type="InterPro" id="IPR004101">
    <property type="entry name" value="Mur_ligase_C"/>
</dbReference>
<evidence type="ECO:0000256" key="5">
    <source>
        <dbReference type="ARBA" id="ARBA00022598"/>
    </source>
</evidence>
<comment type="similarity">
    <text evidence="14">Belongs to the MurCDEF family.</text>
</comment>
<evidence type="ECO:0000259" key="17">
    <source>
        <dbReference type="Pfam" id="PF08245"/>
    </source>
</evidence>
<dbReference type="Gene3D" id="3.90.190.20">
    <property type="entry name" value="Mur ligase, C-terminal domain"/>
    <property type="match status" value="1"/>
</dbReference>
<evidence type="ECO:0000256" key="6">
    <source>
        <dbReference type="ARBA" id="ARBA00022618"/>
    </source>
</evidence>
<evidence type="ECO:0000313" key="19">
    <source>
        <dbReference type="Proteomes" id="UP001166251"/>
    </source>
</evidence>
<comment type="caution">
    <text evidence="18">The sequence shown here is derived from an EMBL/GenBank/DDBJ whole genome shotgun (WGS) entry which is preliminary data.</text>
</comment>
<dbReference type="NCBIfam" id="TIGR01082">
    <property type="entry name" value="murC"/>
    <property type="match status" value="1"/>
</dbReference>
<keyword evidence="9 14" id="KW-0133">Cell shape</keyword>
<gene>
    <name evidence="14 18" type="primary">murC</name>
    <name evidence="18" type="ORF">K0504_00695</name>
</gene>
<keyword evidence="10 14" id="KW-0573">Peptidoglycan synthesis</keyword>
<feature type="domain" description="Mur ligase N-terminal catalytic" evidence="15">
    <location>
        <begin position="30"/>
        <end position="128"/>
    </location>
</feature>
<evidence type="ECO:0000256" key="14">
    <source>
        <dbReference type="HAMAP-Rule" id="MF_00046"/>
    </source>
</evidence>
<proteinExistence type="inferred from homology"/>
<feature type="binding site" evidence="14">
    <location>
        <begin position="135"/>
        <end position="141"/>
    </location>
    <ligand>
        <name>ATP</name>
        <dbReference type="ChEBI" id="CHEBI:30616"/>
    </ligand>
</feature>
<evidence type="ECO:0000256" key="13">
    <source>
        <dbReference type="ARBA" id="ARBA00047833"/>
    </source>
</evidence>
<evidence type="ECO:0000259" key="15">
    <source>
        <dbReference type="Pfam" id="PF01225"/>
    </source>
</evidence>
<dbReference type="Pfam" id="PF02875">
    <property type="entry name" value="Mur_ligase_C"/>
    <property type="match status" value="1"/>
</dbReference>
<dbReference type="SUPFAM" id="SSF53623">
    <property type="entry name" value="MurD-like peptide ligases, catalytic domain"/>
    <property type="match status" value="1"/>
</dbReference>
<dbReference type="Pfam" id="PF08245">
    <property type="entry name" value="Mur_ligase_M"/>
    <property type="match status" value="1"/>
</dbReference>
<dbReference type="InterPro" id="IPR005758">
    <property type="entry name" value="UDP-N-AcMur_Ala_ligase_MurC"/>
</dbReference>
<evidence type="ECO:0000256" key="11">
    <source>
        <dbReference type="ARBA" id="ARBA00023306"/>
    </source>
</evidence>
<keyword evidence="5 14" id="KW-0436">Ligase</keyword>
<comment type="catalytic activity">
    <reaction evidence="13 14">
        <text>UDP-N-acetyl-alpha-D-muramate + L-alanine + ATP = UDP-N-acetyl-alpha-D-muramoyl-L-alanine + ADP + phosphate + H(+)</text>
        <dbReference type="Rhea" id="RHEA:23372"/>
        <dbReference type="ChEBI" id="CHEBI:15378"/>
        <dbReference type="ChEBI" id="CHEBI:30616"/>
        <dbReference type="ChEBI" id="CHEBI:43474"/>
        <dbReference type="ChEBI" id="CHEBI:57972"/>
        <dbReference type="ChEBI" id="CHEBI:70757"/>
        <dbReference type="ChEBI" id="CHEBI:83898"/>
        <dbReference type="ChEBI" id="CHEBI:456216"/>
        <dbReference type="EC" id="6.3.2.8"/>
    </reaction>
</comment>
<name>A0ABS7ECG7_9GAMM</name>
<dbReference type="InterPro" id="IPR050061">
    <property type="entry name" value="MurCDEF_pg_biosynth"/>
</dbReference>
<dbReference type="InterPro" id="IPR036565">
    <property type="entry name" value="Mur-like_cat_sf"/>
</dbReference>
<dbReference type="InterPro" id="IPR000713">
    <property type="entry name" value="Mur_ligase_N"/>
</dbReference>
<keyword evidence="7 14" id="KW-0547">Nucleotide-binding</keyword>
<reference evidence="18" key="1">
    <citation type="submission" date="2021-07" db="EMBL/GenBank/DDBJ databases">
        <title>Neiella marina sp. nov., isolated from the intestinal content of sea cucumber Apostichopus japonicus.</title>
        <authorList>
            <person name="Bai X."/>
        </authorList>
    </citation>
    <scope>NUCLEOTIDE SEQUENCE</scope>
    <source>
        <strain evidence="18">126</strain>
    </source>
</reference>
<sequence length="500" mass="53723">MPTSCYESRNVVSLEQNTAIRIPEMRRVERIHFVGIGGAGMGGIAEVLAGEGYQVTGSDIAENAMVSRLRGLGVTVFIGHAATNIDGASVVVVSTAIDASNPEIAAAQANRVPVVRRAEMLAELMRFRHGIAIAGTHGKTTTTSLTASILAEAGLDPTFVIGGLLNSAGTNAKLGKSRYLVAEADESDASFLHLQPMISVITNIEADHMDTYGGDFEQLKATFREFIHNLPFYGLVVMCIDCPVVRELAAEGGRQVVTYGFSEDADIRASDYQQQGATSQFVLHRNELAPLSINLNMAGRHNVLNALAAIAVAHDERVADEHILAALTKFEGIGRRLQQYGEFDTGAGNALLVDDYGHHPTEVAATLAAVRQAWPEKRLVLVYQPHRYTRTRDLYEDFVDVLSQADVLLLLEVYSAGEEPISGADSRALCRTIRQRGKIDPVFVSGPDELPEVLADVLTDGDLVLTQGAGSVGALAKRLADFKLDIETMKACIGGSDHDA</sequence>
<dbReference type="HAMAP" id="MF_00046">
    <property type="entry name" value="MurC"/>
    <property type="match status" value="1"/>
</dbReference>
<comment type="subcellular location">
    <subcellularLocation>
        <location evidence="1 14">Cytoplasm</location>
    </subcellularLocation>
</comment>
<evidence type="ECO:0000256" key="10">
    <source>
        <dbReference type="ARBA" id="ARBA00022984"/>
    </source>
</evidence>
<dbReference type="SUPFAM" id="SSF53244">
    <property type="entry name" value="MurD-like peptide ligases, peptide-binding domain"/>
    <property type="match status" value="1"/>
</dbReference>
<organism evidence="18 19">
    <name type="scientific">Neiella holothuriorum</name>
    <dbReference type="NCBI Taxonomy" id="2870530"/>
    <lineage>
        <taxon>Bacteria</taxon>
        <taxon>Pseudomonadati</taxon>
        <taxon>Pseudomonadota</taxon>
        <taxon>Gammaproteobacteria</taxon>
        <taxon>Alteromonadales</taxon>
        <taxon>Echinimonadaceae</taxon>
        <taxon>Neiella</taxon>
    </lineage>
</organism>
<dbReference type="PANTHER" id="PTHR43445">
    <property type="entry name" value="UDP-N-ACETYLMURAMATE--L-ALANINE LIGASE-RELATED"/>
    <property type="match status" value="1"/>
</dbReference>
<evidence type="ECO:0000256" key="9">
    <source>
        <dbReference type="ARBA" id="ARBA00022960"/>
    </source>
</evidence>
<comment type="function">
    <text evidence="14">Cell wall formation.</text>
</comment>
<keyword evidence="19" id="KW-1185">Reference proteome</keyword>
<evidence type="ECO:0000256" key="8">
    <source>
        <dbReference type="ARBA" id="ARBA00022840"/>
    </source>
</evidence>
<keyword evidence="8 14" id="KW-0067">ATP-binding</keyword>
<protein>
    <recommendedName>
        <fullName evidence="3 14">UDP-N-acetylmuramate--L-alanine ligase</fullName>
        <ecNumber evidence="3 14">6.3.2.8</ecNumber>
    </recommendedName>
    <alternativeName>
        <fullName evidence="14">UDP-N-acetylmuramoyl-L-alanine synthetase</fullName>
    </alternativeName>
</protein>
<keyword evidence="12 14" id="KW-0961">Cell wall biogenesis/degradation</keyword>
<dbReference type="EMBL" id="JAHZSS010000001">
    <property type="protein sequence ID" value="MBW8189536.1"/>
    <property type="molecule type" value="Genomic_DNA"/>
</dbReference>
<dbReference type="EC" id="6.3.2.8" evidence="3 14"/>
<feature type="domain" description="Mur ligase central" evidence="17">
    <location>
        <begin position="133"/>
        <end position="313"/>
    </location>
</feature>
<dbReference type="SUPFAM" id="SSF51984">
    <property type="entry name" value="MurCD N-terminal domain"/>
    <property type="match status" value="1"/>
</dbReference>